<sequence length="105" mass="11703">PSNEQRGGLVQKMIDTTTVLKETNLNDTGADVDEGTIAREKLKTEAFSNSLQTVTRTVYPLSRIFDFAQEDLELMIKELDKWLNDAKKCESSLKAKDAQGIGDSH</sequence>
<reference evidence="2 3" key="1">
    <citation type="submission" date="2015-09" db="EMBL/GenBank/DDBJ databases">
        <title>Draft genome of the parasitic nematode Teladorsagia circumcincta isolate WARC Sus (inbred).</title>
        <authorList>
            <person name="Mitreva M."/>
        </authorList>
    </citation>
    <scope>NUCLEOTIDE SEQUENCE [LARGE SCALE GENOMIC DNA]</scope>
    <source>
        <strain evidence="2 3">S</strain>
    </source>
</reference>
<gene>
    <name evidence="2" type="ORF">TELCIR_21314</name>
</gene>
<dbReference type="EMBL" id="KZ371344">
    <property type="protein sequence ID" value="PIO57279.1"/>
    <property type="molecule type" value="Genomic_DNA"/>
</dbReference>
<feature type="non-terminal residue" evidence="2">
    <location>
        <position position="105"/>
    </location>
</feature>
<evidence type="ECO:0000313" key="3">
    <source>
        <dbReference type="Proteomes" id="UP000230423"/>
    </source>
</evidence>
<dbReference type="Proteomes" id="UP000230423">
    <property type="component" value="Unassembled WGS sequence"/>
</dbReference>
<feature type="non-terminal residue" evidence="2">
    <location>
        <position position="1"/>
    </location>
</feature>
<feature type="domain" description="TRAF3-interacting protein 1 C-terminal" evidence="1">
    <location>
        <begin position="3"/>
        <end position="100"/>
    </location>
</feature>
<dbReference type="InterPro" id="IPR041476">
    <property type="entry name" value="TRAF3IP1_C"/>
</dbReference>
<proteinExistence type="predicted"/>
<dbReference type="AlphaFoldDB" id="A0A2G9TH12"/>
<keyword evidence="3" id="KW-1185">Reference proteome</keyword>
<evidence type="ECO:0000313" key="2">
    <source>
        <dbReference type="EMBL" id="PIO57279.1"/>
    </source>
</evidence>
<evidence type="ECO:0000259" key="1">
    <source>
        <dbReference type="Pfam" id="PF17749"/>
    </source>
</evidence>
<protein>
    <recommendedName>
        <fullName evidence="1">TRAF3-interacting protein 1 C-terminal domain-containing protein</fullName>
    </recommendedName>
</protein>
<name>A0A2G9TH12_TELCI</name>
<dbReference type="Pfam" id="PF17749">
    <property type="entry name" value="MIP-T3_C"/>
    <property type="match status" value="1"/>
</dbReference>
<accession>A0A2G9TH12</accession>
<organism evidence="2 3">
    <name type="scientific">Teladorsagia circumcincta</name>
    <name type="common">Brown stomach worm</name>
    <name type="synonym">Ostertagia circumcincta</name>
    <dbReference type="NCBI Taxonomy" id="45464"/>
    <lineage>
        <taxon>Eukaryota</taxon>
        <taxon>Metazoa</taxon>
        <taxon>Ecdysozoa</taxon>
        <taxon>Nematoda</taxon>
        <taxon>Chromadorea</taxon>
        <taxon>Rhabditida</taxon>
        <taxon>Rhabditina</taxon>
        <taxon>Rhabditomorpha</taxon>
        <taxon>Strongyloidea</taxon>
        <taxon>Trichostrongylidae</taxon>
        <taxon>Teladorsagia</taxon>
    </lineage>
</organism>
<dbReference type="OrthoDB" id="10258914at2759"/>